<organism evidence="1 2">
    <name type="scientific">Fimbriiglobus ruber</name>
    <dbReference type="NCBI Taxonomy" id="1908690"/>
    <lineage>
        <taxon>Bacteria</taxon>
        <taxon>Pseudomonadati</taxon>
        <taxon>Planctomycetota</taxon>
        <taxon>Planctomycetia</taxon>
        <taxon>Gemmatales</taxon>
        <taxon>Gemmataceae</taxon>
        <taxon>Fimbriiglobus</taxon>
    </lineage>
</organism>
<accession>A0A225DF23</accession>
<name>A0A225DF23_9BACT</name>
<dbReference type="NCBIfam" id="TIGR04138">
    <property type="entry name" value="Plancto_Ver_chp"/>
    <property type="match status" value="1"/>
</dbReference>
<keyword evidence="2" id="KW-1185">Reference proteome</keyword>
<comment type="caution">
    <text evidence="1">The sequence shown here is derived from an EMBL/GenBank/DDBJ whole genome shotgun (WGS) entry which is preliminary data.</text>
</comment>
<evidence type="ECO:0000313" key="1">
    <source>
        <dbReference type="EMBL" id="OWK35936.1"/>
    </source>
</evidence>
<reference evidence="2" key="1">
    <citation type="submission" date="2017-06" db="EMBL/GenBank/DDBJ databases">
        <title>Genome analysis of Fimbriiglobus ruber SP5, the first member of the order Planctomycetales with confirmed chitinolytic capability.</title>
        <authorList>
            <person name="Ravin N.V."/>
            <person name="Rakitin A.L."/>
            <person name="Ivanova A.A."/>
            <person name="Beletsky A.V."/>
            <person name="Kulichevskaya I.S."/>
            <person name="Mardanov A.V."/>
            <person name="Dedysh S.N."/>
        </authorList>
    </citation>
    <scope>NUCLEOTIDE SEQUENCE [LARGE SCALE GENOMIC DNA]</scope>
    <source>
        <strain evidence="2">SP5</strain>
    </source>
</reference>
<protein>
    <submittedName>
        <fullName evidence="1">Uncharacterized protein</fullName>
    </submittedName>
</protein>
<dbReference type="EMBL" id="NIDE01000017">
    <property type="protein sequence ID" value="OWK35936.1"/>
    <property type="molecule type" value="Genomic_DNA"/>
</dbReference>
<sequence>MDPKILELIRVDSRYAYEAYEFVCDAVTFTQEQLDRIPAEEDDPDTDYHVSGEELIRGACELANLEFGMMATVVFRQWGIRKTDDFGNIVFNLIRVERLSKSERDDLEDFRELFDLEKVLAEGFELTAGDATNPWKGDR</sequence>
<dbReference type="AlphaFoldDB" id="A0A225DF23"/>
<dbReference type="InterPro" id="IPR026406">
    <property type="entry name" value="Ver/Plancto_CHP"/>
</dbReference>
<dbReference type="Proteomes" id="UP000214646">
    <property type="component" value="Unassembled WGS sequence"/>
</dbReference>
<dbReference type="RefSeq" id="WP_161967948.1">
    <property type="nucleotide sequence ID" value="NZ_NIDE01000017.1"/>
</dbReference>
<dbReference type="OrthoDB" id="282243at2"/>
<proteinExistence type="predicted"/>
<gene>
    <name evidence="1" type="ORF">FRUB_08499</name>
</gene>
<evidence type="ECO:0000313" key="2">
    <source>
        <dbReference type="Proteomes" id="UP000214646"/>
    </source>
</evidence>